<dbReference type="EMBL" id="MKKU01000231">
    <property type="protein sequence ID" value="RNF18449.1"/>
    <property type="molecule type" value="Genomic_DNA"/>
</dbReference>
<keyword evidence="2" id="KW-1185">Reference proteome</keyword>
<comment type="caution">
    <text evidence="1">The sequence shown here is derived from an EMBL/GenBank/DDBJ whole genome shotgun (WGS) entry which is preliminary data.</text>
</comment>
<dbReference type="AlphaFoldDB" id="A0A3R7P6X2"/>
<dbReference type="GeneID" id="40318080"/>
<organism evidence="1 2">
    <name type="scientific">Trypanosoma conorhini</name>
    <dbReference type="NCBI Taxonomy" id="83891"/>
    <lineage>
        <taxon>Eukaryota</taxon>
        <taxon>Discoba</taxon>
        <taxon>Euglenozoa</taxon>
        <taxon>Kinetoplastea</taxon>
        <taxon>Metakinetoplastina</taxon>
        <taxon>Trypanosomatida</taxon>
        <taxon>Trypanosomatidae</taxon>
        <taxon>Trypanosoma</taxon>
    </lineage>
</organism>
<accession>A0A3R7P6X2</accession>
<reference evidence="1 2" key="1">
    <citation type="journal article" date="2018" name="BMC Genomics">
        <title>Genomic comparison of Trypanosoma conorhini and Trypanosoma rangeli to Trypanosoma cruzi strains of high and low virulence.</title>
        <authorList>
            <person name="Bradwell K.R."/>
            <person name="Koparde V.N."/>
            <person name="Matveyev A.V."/>
            <person name="Serrano M.G."/>
            <person name="Alves J.M."/>
            <person name="Parikh H."/>
            <person name="Huang B."/>
            <person name="Lee V."/>
            <person name="Espinosa-Alvarez O."/>
            <person name="Ortiz P.A."/>
            <person name="Costa-Martins A.G."/>
            <person name="Teixeira M.M."/>
            <person name="Buck G.A."/>
        </authorList>
    </citation>
    <scope>NUCLEOTIDE SEQUENCE [LARGE SCALE GENOMIC DNA]</scope>
    <source>
        <strain evidence="1 2">025E</strain>
    </source>
</reference>
<name>A0A3R7P6X2_9TRYP</name>
<evidence type="ECO:0000313" key="1">
    <source>
        <dbReference type="EMBL" id="RNF18449.1"/>
    </source>
</evidence>
<proteinExistence type="predicted"/>
<sequence length="288" mass="31413">MLLQRRLGERLQTEYRSDTVAAHGMFAFYALTLSHVKKWEVIRAAGAMGVPLSERTLSLAVEVYAREKGLRCGPKTVTTFASFLARDGTVCHLLFVLLRAKKNELLPEFQGLPRTVFSEAEQADILHCVARRARQDDGFRAAIPLLRALVQEDDPRCFFQALTRAVRATDTKGSGGGDSVAGKGVAPTHTSSDELSLQVLVASVQGLLREVDTLERASRRGTPSGGAAMTIRASVKEDARGAELQSLDESDIPAGVRELARMHLLEEAAQSNRAARLRTAWVNPDGTF</sequence>
<evidence type="ECO:0000313" key="2">
    <source>
        <dbReference type="Proteomes" id="UP000284403"/>
    </source>
</evidence>
<gene>
    <name evidence="1" type="ORF">Tco025E_04469</name>
</gene>
<protein>
    <submittedName>
        <fullName evidence="1">Uncharacterized protein</fullName>
    </submittedName>
</protein>
<dbReference type="Proteomes" id="UP000284403">
    <property type="component" value="Unassembled WGS sequence"/>
</dbReference>
<dbReference type="RefSeq" id="XP_029228497.1">
    <property type="nucleotide sequence ID" value="XM_029371379.1"/>
</dbReference>